<dbReference type="InterPro" id="IPR016181">
    <property type="entry name" value="Acyl_CoA_acyltransferase"/>
</dbReference>
<dbReference type="PROSITE" id="PS51186">
    <property type="entry name" value="GNAT"/>
    <property type="match status" value="1"/>
</dbReference>
<dbReference type="Pfam" id="PF00583">
    <property type="entry name" value="Acetyltransf_1"/>
    <property type="match status" value="1"/>
</dbReference>
<keyword evidence="5" id="KW-1185">Reference proteome</keyword>
<dbReference type="Proteomes" id="UP000199021">
    <property type="component" value="Unassembled WGS sequence"/>
</dbReference>
<evidence type="ECO:0000313" key="4">
    <source>
        <dbReference type="EMBL" id="SEP79455.1"/>
    </source>
</evidence>
<evidence type="ECO:0000256" key="2">
    <source>
        <dbReference type="ARBA" id="ARBA00023315"/>
    </source>
</evidence>
<protein>
    <submittedName>
        <fullName evidence="4">Ribosomal protein S18 acetylase RimI</fullName>
    </submittedName>
</protein>
<sequence>MQIRTATSQDIVKTYKLYDDARSDLRRRNIFQWPDDYPSEQTVRTDIGRGELYVITDNDQIAGAICLNQRQDEQYKDINWLLDGSKVMVVHRLVVAPHLQGRGLAQKLMTFAEQLAADEGYTCIRLDAYTGHARTRQFYEQRGYRIRGEVFFPQREMPFWCFERNI</sequence>
<gene>
    <name evidence="4" type="ORF">SAMN05444359_102205</name>
</gene>
<dbReference type="AlphaFoldDB" id="A0A1H9ASE9"/>
<dbReference type="OrthoDB" id="9803818at2"/>
<evidence type="ECO:0000259" key="3">
    <source>
        <dbReference type="PROSITE" id="PS51186"/>
    </source>
</evidence>
<keyword evidence="4" id="KW-0689">Ribosomal protein</keyword>
<dbReference type="EMBL" id="FOFB01000002">
    <property type="protein sequence ID" value="SEP79455.1"/>
    <property type="molecule type" value="Genomic_DNA"/>
</dbReference>
<evidence type="ECO:0000256" key="1">
    <source>
        <dbReference type="ARBA" id="ARBA00022679"/>
    </source>
</evidence>
<keyword evidence="2" id="KW-0012">Acyltransferase</keyword>
<dbReference type="GO" id="GO:0016747">
    <property type="term" value="F:acyltransferase activity, transferring groups other than amino-acyl groups"/>
    <property type="evidence" value="ECO:0007669"/>
    <property type="project" value="InterPro"/>
</dbReference>
<dbReference type="STRING" id="478744.SAMN05444359_102205"/>
<dbReference type="CDD" id="cd04301">
    <property type="entry name" value="NAT_SF"/>
    <property type="match status" value="1"/>
</dbReference>
<organism evidence="4 5">
    <name type="scientific">Neolewinella agarilytica</name>
    <dbReference type="NCBI Taxonomy" id="478744"/>
    <lineage>
        <taxon>Bacteria</taxon>
        <taxon>Pseudomonadati</taxon>
        <taxon>Bacteroidota</taxon>
        <taxon>Saprospiria</taxon>
        <taxon>Saprospirales</taxon>
        <taxon>Lewinellaceae</taxon>
        <taxon>Neolewinella</taxon>
    </lineage>
</organism>
<dbReference type="PANTHER" id="PTHR43877">
    <property type="entry name" value="AMINOALKYLPHOSPHONATE N-ACETYLTRANSFERASE-RELATED-RELATED"/>
    <property type="match status" value="1"/>
</dbReference>
<dbReference type="InterPro" id="IPR050832">
    <property type="entry name" value="Bact_Acetyltransf"/>
</dbReference>
<feature type="domain" description="N-acetyltransferase" evidence="3">
    <location>
        <begin position="1"/>
        <end position="166"/>
    </location>
</feature>
<keyword evidence="4" id="KW-0687">Ribonucleoprotein</keyword>
<name>A0A1H9ASE9_9BACT</name>
<keyword evidence="1" id="KW-0808">Transferase</keyword>
<accession>A0A1H9ASE9</accession>
<dbReference type="InParanoid" id="A0A1H9ASE9"/>
<dbReference type="SUPFAM" id="SSF55729">
    <property type="entry name" value="Acyl-CoA N-acyltransferases (Nat)"/>
    <property type="match status" value="1"/>
</dbReference>
<proteinExistence type="predicted"/>
<dbReference type="RefSeq" id="WP_090165383.1">
    <property type="nucleotide sequence ID" value="NZ_FOFB01000002.1"/>
</dbReference>
<dbReference type="Gene3D" id="3.40.630.30">
    <property type="match status" value="1"/>
</dbReference>
<dbReference type="InterPro" id="IPR000182">
    <property type="entry name" value="GNAT_dom"/>
</dbReference>
<reference evidence="5" key="1">
    <citation type="submission" date="2016-10" db="EMBL/GenBank/DDBJ databases">
        <authorList>
            <person name="Varghese N."/>
            <person name="Submissions S."/>
        </authorList>
    </citation>
    <scope>NUCLEOTIDE SEQUENCE [LARGE SCALE GENOMIC DNA]</scope>
    <source>
        <strain evidence="5">DSM 24740</strain>
    </source>
</reference>
<dbReference type="GO" id="GO:0005840">
    <property type="term" value="C:ribosome"/>
    <property type="evidence" value="ECO:0007669"/>
    <property type="project" value="UniProtKB-KW"/>
</dbReference>
<evidence type="ECO:0000313" key="5">
    <source>
        <dbReference type="Proteomes" id="UP000199021"/>
    </source>
</evidence>
<dbReference type="PANTHER" id="PTHR43877:SF2">
    <property type="entry name" value="AMINOALKYLPHOSPHONATE N-ACETYLTRANSFERASE-RELATED"/>
    <property type="match status" value="1"/>
</dbReference>